<dbReference type="Pfam" id="PF05193">
    <property type="entry name" value="Peptidase_M16_C"/>
    <property type="match status" value="1"/>
</dbReference>
<feature type="domain" description="Peptidase M16C associated" evidence="3">
    <location>
        <begin position="657"/>
        <end position="921"/>
    </location>
</feature>
<feature type="region of interest" description="Disordered" evidence="1">
    <location>
        <begin position="312"/>
        <end position="335"/>
    </location>
</feature>
<dbReference type="AlphaFoldDB" id="A0ABD3QT65"/>
<protein>
    <recommendedName>
        <fullName evidence="3">Peptidase M16C associated domain-containing protein</fullName>
    </recommendedName>
</protein>
<dbReference type="Pfam" id="PF08367">
    <property type="entry name" value="M16C_assoc"/>
    <property type="match status" value="1"/>
</dbReference>
<evidence type="ECO:0000313" key="5">
    <source>
        <dbReference type="Proteomes" id="UP001530400"/>
    </source>
</evidence>
<dbReference type="SUPFAM" id="SSF63411">
    <property type="entry name" value="LuxS/MPP-like metallohydrolase"/>
    <property type="match status" value="4"/>
</dbReference>
<dbReference type="InterPro" id="IPR007863">
    <property type="entry name" value="Peptidase_M16_C"/>
</dbReference>
<gene>
    <name evidence="4" type="ORF">ACHAWO_002736</name>
</gene>
<accession>A0ABD3QT65</accession>
<dbReference type="InterPro" id="IPR011249">
    <property type="entry name" value="Metalloenz_LuxS/M16"/>
</dbReference>
<evidence type="ECO:0000259" key="3">
    <source>
        <dbReference type="SMART" id="SM01264"/>
    </source>
</evidence>
<dbReference type="EMBL" id="JALLPJ020000144">
    <property type="protein sequence ID" value="KAL3801165.1"/>
    <property type="molecule type" value="Genomic_DNA"/>
</dbReference>
<dbReference type="SMART" id="SM01264">
    <property type="entry name" value="M16C_associated"/>
    <property type="match status" value="1"/>
</dbReference>
<evidence type="ECO:0000313" key="4">
    <source>
        <dbReference type="EMBL" id="KAL3801165.1"/>
    </source>
</evidence>
<dbReference type="PANTHER" id="PTHR43016:SF13">
    <property type="entry name" value="PRESEQUENCE PROTEASE, MITOCHONDRIAL"/>
    <property type="match status" value="1"/>
</dbReference>
<dbReference type="InterPro" id="IPR013578">
    <property type="entry name" value="Peptidase_M16C_assoc"/>
</dbReference>
<comment type="caution">
    <text evidence="4">The sequence shown here is derived from an EMBL/GenBank/DDBJ whole genome shotgun (WGS) entry which is preliminary data.</text>
</comment>
<dbReference type="InterPro" id="IPR011765">
    <property type="entry name" value="Pept_M16_N"/>
</dbReference>
<sequence length="1215" mass="134539">MAAAKSNYGGLSSPENNDDDWLEVSDHKSSTSSLGALELQNEDSSDSYETDSDDGEEEEYELTSGRRATHFSVVGWRPKELFRCCILSIAIVLAIVFAPKREPLFRSSHPPPGAVGVGHSSYDTIQSTRLEEYDARLTLYRHRATGAEFLAYVPDAVTANFKGGSGEDDYDPKPDKVFGVAFRTKPESSTGVPHILEHSVLCGSKKYPSRDPFAHLLKGSLQTFLNAMTYPDRTVYPVASRNRADFRNLMDVYLDAVFHPRAVTDEGWWVLRQEGWRYDVSDADDDSDRILQDETTTTTVATKAGTTTLKTTTGTTTKATTTTTTTSPQAKERPTNTRAKFEYKGVVFSEMKGAYSDPEDYLDRITQELLFPDSPYHYDSGGDPSIIPTLTREEFVGFYEKYYHPTNARLFIAGDEIDVYHALSKADGYMTPFGYNPASRKDSLIPYQQRSFKKPLSERRPFAVAAGEDEEGSEGFMLCITWLLNTQPLSPMMELAWIVLDSLLLGKASSPLTKTLEDSGLGEELIGGGMDNELLQSTFAIGMKGIKTREDVNALEDLIMDTLHSLDTDGFNEDMIASSMNTIEFQLREGGGGLRGMEIFLGALTKWNYDLNPADAIVYESALKDLKDEISRTGSNLFQQMIRDFLITNNHRVVLELFPSTTLEADQLKNEDIQISRATTRMSDDEYNQVIEENVKLKELQETEETPEVIATNPHLSISDIDKESIEYPISVEEDAFKSGVKLITHSVASSSILYVTFGLDISMLTYEDIVMLPSLVALFNEAGTHDLSDAEFRNNIGMVTGGVSASLEIMSVKPDGWDDDAKVSPGVNMLTMIFIEGKCTSDKADELFSIFYSVLTEINIDDSKSILQNSLKSSLSSTKSSVASRGHSYANRRIRGRYSVRDWIDEKMYGVSSLQDKAAILAEIEADWTSFARRLEDMRKTILNGNRNGMLLDMTGDASVLDQAMESAKDFLLNMLPIDLGNPAPPTPDFRATDHPWIEAAREEMVQSNPIKNEGIVVSTQVAYVGEGGQLYEPGEEVSGSTSVVSHYLTTGYMWDVIRAKNGAYGAYSSFSHSDGVETMYTYRDPNLPDTTLSLFHEAADSILNDVSSETLTRKDNAAITTAVIGTIGDLDGSAPSASGAGWIALSRYLRGESSVARQKWRNQIINTNSGDFVDFAKRMKSWKNPSQAIVASESAFAEMKDRAGVELSLFKLQ</sequence>
<evidence type="ECO:0000256" key="1">
    <source>
        <dbReference type="SAM" id="MobiDB-lite"/>
    </source>
</evidence>
<keyword evidence="2" id="KW-1133">Transmembrane helix</keyword>
<feature type="transmembrane region" description="Helical" evidence="2">
    <location>
        <begin position="81"/>
        <end position="98"/>
    </location>
</feature>
<feature type="region of interest" description="Disordered" evidence="1">
    <location>
        <begin position="1"/>
        <end position="64"/>
    </location>
</feature>
<reference evidence="4 5" key="1">
    <citation type="submission" date="2024-10" db="EMBL/GenBank/DDBJ databases">
        <title>Updated reference genomes for cyclostephanoid diatoms.</title>
        <authorList>
            <person name="Roberts W.R."/>
            <person name="Alverson A.J."/>
        </authorList>
    </citation>
    <scope>NUCLEOTIDE SEQUENCE [LARGE SCALE GENOMIC DNA]</scope>
    <source>
        <strain evidence="4 5">AJA010-31</strain>
    </source>
</reference>
<dbReference type="PANTHER" id="PTHR43016">
    <property type="entry name" value="PRESEQUENCE PROTEASE"/>
    <property type="match status" value="1"/>
</dbReference>
<dbReference type="Pfam" id="PF22516">
    <property type="entry name" value="PreP_C"/>
    <property type="match status" value="1"/>
</dbReference>
<dbReference type="InterPro" id="IPR055130">
    <property type="entry name" value="PreP_C"/>
</dbReference>
<dbReference type="Pfam" id="PF00675">
    <property type="entry name" value="Peptidase_M16"/>
    <property type="match status" value="1"/>
</dbReference>
<feature type="compositionally biased region" description="Low complexity" evidence="1">
    <location>
        <begin position="312"/>
        <end position="326"/>
    </location>
</feature>
<dbReference type="Proteomes" id="UP001530400">
    <property type="component" value="Unassembled WGS sequence"/>
</dbReference>
<proteinExistence type="predicted"/>
<dbReference type="Gene3D" id="3.30.830.10">
    <property type="entry name" value="Metalloenzyme, LuxS/M16 peptidase-like"/>
    <property type="match status" value="4"/>
</dbReference>
<keyword evidence="2" id="KW-0472">Membrane</keyword>
<organism evidence="4 5">
    <name type="scientific">Cyclotella atomus</name>
    <dbReference type="NCBI Taxonomy" id="382360"/>
    <lineage>
        <taxon>Eukaryota</taxon>
        <taxon>Sar</taxon>
        <taxon>Stramenopiles</taxon>
        <taxon>Ochrophyta</taxon>
        <taxon>Bacillariophyta</taxon>
        <taxon>Coscinodiscophyceae</taxon>
        <taxon>Thalassiosirophycidae</taxon>
        <taxon>Stephanodiscales</taxon>
        <taxon>Stephanodiscaceae</taxon>
        <taxon>Cyclotella</taxon>
    </lineage>
</organism>
<feature type="compositionally biased region" description="Acidic residues" evidence="1">
    <location>
        <begin position="40"/>
        <end position="61"/>
    </location>
</feature>
<evidence type="ECO:0000256" key="2">
    <source>
        <dbReference type="SAM" id="Phobius"/>
    </source>
</evidence>
<name>A0ABD3QT65_9STRA</name>
<keyword evidence="2" id="KW-0812">Transmembrane</keyword>
<keyword evidence="5" id="KW-1185">Reference proteome</keyword>